<gene>
    <name evidence="2" type="ORF">FOL47_010128</name>
</gene>
<keyword evidence="1" id="KW-0732">Signal</keyword>
<name>A0A7J6MQ66_PERCH</name>
<evidence type="ECO:0000256" key="1">
    <source>
        <dbReference type="SAM" id="SignalP"/>
    </source>
</evidence>
<dbReference type="EMBL" id="JAAPAO010000076">
    <property type="protein sequence ID" value="KAF4673748.1"/>
    <property type="molecule type" value="Genomic_DNA"/>
</dbReference>
<reference evidence="2 3" key="1">
    <citation type="submission" date="2020-04" db="EMBL/GenBank/DDBJ databases">
        <title>Perkinsus chesapeaki whole genome sequence.</title>
        <authorList>
            <person name="Bogema D.R."/>
        </authorList>
    </citation>
    <scope>NUCLEOTIDE SEQUENCE [LARGE SCALE GENOMIC DNA]</scope>
    <source>
        <strain evidence="2">ATCC PRA-425</strain>
    </source>
</reference>
<accession>A0A7J6MQ66</accession>
<dbReference type="AlphaFoldDB" id="A0A7J6MQ66"/>
<feature type="chain" id="PRO_5029784584" evidence="1">
    <location>
        <begin position="25"/>
        <end position="154"/>
    </location>
</feature>
<keyword evidence="3" id="KW-1185">Reference proteome</keyword>
<evidence type="ECO:0000313" key="2">
    <source>
        <dbReference type="EMBL" id="KAF4673748.1"/>
    </source>
</evidence>
<evidence type="ECO:0000313" key="3">
    <source>
        <dbReference type="Proteomes" id="UP000591131"/>
    </source>
</evidence>
<proteinExistence type="predicted"/>
<protein>
    <submittedName>
        <fullName evidence="2">Uncharacterized protein</fullName>
    </submittedName>
</protein>
<comment type="caution">
    <text evidence="2">The sequence shown here is derived from an EMBL/GenBank/DDBJ whole genome shotgun (WGS) entry which is preliminary data.</text>
</comment>
<sequence>MSMATLVGIFFALLLSCGLLTGAAKGCGGDPKPPKWPVKFGKYQGEREGVKYAMEIFELSGSALTFSTKLIFSNATESASAAQCLSCAFRYNSIYHQYHSLEKEGYCDCLQTVLHYVNIWNNTAGVAVFAIDEEVKSIWLYLGYTVMLNATAWI</sequence>
<dbReference type="Proteomes" id="UP000591131">
    <property type="component" value="Unassembled WGS sequence"/>
</dbReference>
<organism evidence="2 3">
    <name type="scientific">Perkinsus chesapeaki</name>
    <name type="common">Clam parasite</name>
    <name type="synonym">Perkinsus andrewsi</name>
    <dbReference type="NCBI Taxonomy" id="330153"/>
    <lineage>
        <taxon>Eukaryota</taxon>
        <taxon>Sar</taxon>
        <taxon>Alveolata</taxon>
        <taxon>Perkinsozoa</taxon>
        <taxon>Perkinsea</taxon>
        <taxon>Perkinsida</taxon>
        <taxon>Perkinsidae</taxon>
        <taxon>Perkinsus</taxon>
    </lineage>
</organism>
<feature type="signal peptide" evidence="1">
    <location>
        <begin position="1"/>
        <end position="24"/>
    </location>
</feature>